<proteinExistence type="predicted"/>
<sequence length="56" mass="5820">MRSPVRPREAGVEGSGLAFPDGGRRTGMGTRAGTGTPEGLPVVVAVMPDDRTRRPS</sequence>
<reference evidence="2" key="1">
    <citation type="journal article" date="2014" name="Int. J. Syst. Evol. Microbiol.">
        <title>Complete genome sequence of Corynebacterium casei LMG S-19264T (=DSM 44701T), isolated from a smear-ripened cheese.</title>
        <authorList>
            <consortium name="US DOE Joint Genome Institute (JGI-PGF)"/>
            <person name="Walter F."/>
            <person name="Albersmeier A."/>
            <person name="Kalinowski J."/>
            <person name="Ruckert C."/>
        </authorList>
    </citation>
    <scope>NUCLEOTIDE SEQUENCE</scope>
    <source>
        <strain evidence="2">JCM 4654</strain>
    </source>
</reference>
<dbReference type="EMBL" id="BMVF01000004">
    <property type="protein sequence ID" value="GHD87398.1"/>
    <property type="molecule type" value="Genomic_DNA"/>
</dbReference>
<gene>
    <name evidence="2" type="ORF">GCM10010508_19370</name>
</gene>
<name>A0A919CUU2_9ACTN</name>
<keyword evidence="3" id="KW-1185">Reference proteome</keyword>
<comment type="caution">
    <text evidence="2">The sequence shown here is derived from an EMBL/GenBank/DDBJ whole genome shotgun (WGS) entry which is preliminary data.</text>
</comment>
<dbReference type="RefSeq" id="WP_190177295.1">
    <property type="nucleotide sequence ID" value="NZ_BMVF01000004.1"/>
</dbReference>
<protein>
    <submittedName>
        <fullName evidence="2">Uncharacterized protein</fullName>
    </submittedName>
</protein>
<evidence type="ECO:0000313" key="2">
    <source>
        <dbReference type="EMBL" id="GHD87398.1"/>
    </source>
</evidence>
<feature type="region of interest" description="Disordered" evidence="1">
    <location>
        <begin position="1"/>
        <end position="56"/>
    </location>
</feature>
<feature type="compositionally biased region" description="Basic and acidic residues" evidence="1">
    <location>
        <begin position="1"/>
        <end position="11"/>
    </location>
</feature>
<dbReference type="Proteomes" id="UP000608955">
    <property type="component" value="Unassembled WGS sequence"/>
</dbReference>
<dbReference type="AlphaFoldDB" id="A0A919CUU2"/>
<evidence type="ECO:0000256" key="1">
    <source>
        <dbReference type="SAM" id="MobiDB-lite"/>
    </source>
</evidence>
<evidence type="ECO:0000313" key="3">
    <source>
        <dbReference type="Proteomes" id="UP000608955"/>
    </source>
</evidence>
<reference evidence="2" key="2">
    <citation type="submission" date="2020-09" db="EMBL/GenBank/DDBJ databases">
        <authorList>
            <person name="Sun Q."/>
            <person name="Ohkuma M."/>
        </authorList>
    </citation>
    <scope>NUCLEOTIDE SEQUENCE</scope>
    <source>
        <strain evidence="2">JCM 4654</strain>
    </source>
</reference>
<accession>A0A919CUU2</accession>
<organism evidence="2 3">
    <name type="scientific">Streptomyces naganishii JCM 4654</name>
    <dbReference type="NCBI Taxonomy" id="1306179"/>
    <lineage>
        <taxon>Bacteria</taxon>
        <taxon>Bacillati</taxon>
        <taxon>Actinomycetota</taxon>
        <taxon>Actinomycetes</taxon>
        <taxon>Kitasatosporales</taxon>
        <taxon>Streptomycetaceae</taxon>
        <taxon>Streptomyces</taxon>
    </lineage>
</organism>